<reference evidence="2 3" key="1">
    <citation type="submission" date="2024-05" db="EMBL/GenBank/DDBJ databases">
        <title>De novo assembly of an allotetraploid wild potato.</title>
        <authorList>
            <person name="Hosaka A.J."/>
        </authorList>
    </citation>
    <scope>NUCLEOTIDE SEQUENCE [LARGE SCALE GENOMIC DNA]</scope>
    <source>
        <tissue evidence="2">Young leaves</tissue>
    </source>
</reference>
<organism evidence="2 3">
    <name type="scientific">Solanum stoloniferum</name>
    <dbReference type="NCBI Taxonomy" id="62892"/>
    <lineage>
        <taxon>Eukaryota</taxon>
        <taxon>Viridiplantae</taxon>
        <taxon>Streptophyta</taxon>
        <taxon>Embryophyta</taxon>
        <taxon>Tracheophyta</taxon>
        <taxon>Spermatophyta</taxon>
        <taxon>Magnoliopsida</taxon>
        <taxon>eudicotyledons</taxon>
        <taxon>Gunneridae</taxon>
        <taxon>Pentapetalae</taxon>
        <taxon>asterids</taxon>
        <taxon>lamiids</taxon>
        <taxon>Solanales</taxon>
        <taxon>Solanaceae</taxon>
        <taxon>Solanoideae</taxon>
        <taxon>Solaneae</taxon>
        <taxon>Solanum</taxon>
    </lineage>
</organism>
<evidence type="ECO:0000313" key="3">
    <source>
        <dbReference type="Proteomes" id="UP001627284"/>
    </source>
</evidence>
<feature type="region of interest" description="Disordered" evidence="1">
    <location>
        <begin position="67"/>
        <end position="134"/>
    </location>
</feature>
<evidence type="ECO:0000313" key="2">
    <source>
        <dbReference type="EMBL" id="KAL3326109.1"/>
    </source>
</evidence>
<dbReference type="Proteomes" id="UP001627284">
    <property type="component" value="Unassembled WGS sequence"/>
</dbReference>
<dbReference type="AlphaFoldDB" id="A0ABD2R308"/>
<proteinExistence type="predicted"/>
<feature type="non-terminal residue" evidence="2">
    <location>
        <position position="1"/>
    </location>
</feature>
<feature type="compositionally biased region" description="Basic and acidic residues" evidence="1">
    <location>
        <begin position="100"/>
        <end position="116"/>
    </location>
</feature>
<accession>A0ABD2R308</accession>
<comment type="caution">
    <text evidence="2">The sequence shown here is derived from an EMBL/GenBank/DDBJ whole genome shotgun (WGS) entry which is preliminary data.</text>
</comment>
<sequence length="134" mass="14854">LSLPFPKELFTLPIHSLSQKGPSPLSHLLWREQEVTSVSSPPIFLFFPVALLSPFPRLLFLPSCPASNEEGRASSRLQRVTRRVPPPPRVPLVFSSPASSHEDDNDKPADPADAGKKQQQPARSQVTSSRRDPR</sequence>
<dbReference type="EMBL" id="JBJKTR010000022">
    <property type="protein sequence ID" value="KAL3326109.1"/>
    <property type="molecule type" value="Genomic_DNA"/>
</dbReference>
<protein>
    <submittedName>
        <fullName evidence="2">Uncharacterized protein</fullName>
    </submittedName>
</protein>
<name>A0ABD2R308_9SOLN</name>
<keyword evidence="3" id="KW-1185">Reference proteome</keyword>
<evidence type="ECO:0000256" key="1">
    <source>
        <dbReference type="SAM" id="MobiDB-lite"/>
    </source>
</evidence>
<feature type="compositionally biased region" description="Polar residues" evidence="1">
    <location>
        <begin position="118"/>
        <end position="128"/>
    </location>
</feature>
<gene>
    <name evidence="2" type="ORF">AABB24_037018</name>
</gene>